<organism evidence="4 5">
    <name type="scientific">Solanum verrucosum</name>
    <dbReference type="NCBI Taxonomy" id="315347"/>
    <lineage>
        <taxon>Eukaryota</taxon>
        <taxon>Viridiplantae</taxon>
        <taxon>Streptophyta</taxon>
        <taxon>Embryophyta</taxon>
        <taxon>Tracheophyta</taxon>
        <taxon>Spermatophyta</taxon>
        <taxon>Magnoliopsida</taxon>
        <taxon>eudicotyledons</taxon>
        <taxon>Gunneridae</taxon>
        <taxon>Pentapetalae</taxon>
        <taxon>asterids</taxon>
        <taxon>lamiids</taxon>
        <taxon>Solanales</taxon>
        <taxon>Solanaceae</taxon>
        <taxon>Solanoideae</taxon>
        <taxon>Solaneae</taxon>
        <taxon>Solanum</taxon>
    </lineage>
</organism>
<dbReference type="InterPro" id="IPR000408">
    <property type="entry name" value="Reg_chr_condens"/>
</dbReference>
<feature type="repeat" description="RCC1" evidence="2">
    <location>
        <begin position="121"/>
        <end position="172"/>
    </location>
</feature>
<dbReference type="PROSITE" id="PS00626">
    <property type="entry name" value="RCC1_2"/>
    <property type="match status" value="1"/>
</dbReference>
<evidence type="ECO:0000256" key="2">
    <source>
        <dbReference type="PROSITE-ProRule" id="PRU00235"/>
    </source>
</evidence>
<name>A0AAF0ZH55_SOLVR</name>
<dbReference type="Pfam" id="PF25390">
    <property type="entry name" value="WD40_RLD"/>
    <property type="match status" value="1"/>
</dbReference>
<dbReference type="Gene3D" id="2.130.10.30">
    <property type="entry name" value="Regulator of chromosome condensation 1/beta-lactamase-inhibitor protein II"/>
    <property type="match status" value="2"/>
</dbReference>
<dbReference type="AlphaFoldDB" id="A0AAF0ZH55"/>
<dbReference type="InterPro" id="IPR051210">
    <property type="entry name" value="Ub_ligase/GEF_domain"/>
</dbReference>
<keyword evidence="1" id="KW-0677">Repeat</keyword>
<keyword evidence="5" id="KW-1185">Reference proteome</keyword>
<dbReference type="InterPro" id="IPR009091">
    <property type="entry name" value="RCC1/BLIP-II"/>
</dbReference>
<feature type="repeat" description="RCC1" evidence="2">
    <location>
        <begin position="173"/>
        <end position="224"/>
    </location>
</feature>
<evidence type="ECO:0000313" key="4">
    <source>
        <dbReference type="EMBL" id="WMV38583.1"/>
    </source>
</evidence>
<evidence type="ECO:0000313" key="5">
    <source>
        <dbReference type="Proteomes" id="UP001234989"/>
    </source>
</evidence>
<dbReference type="PANTHER" id="PTHR22870:SF408">
    <property type="entry name" value="OS09G0560450 PROTEIN"/>
    <property type="match status" value="1"/>
</dbReference>
<feature type="repeat" description="RCC1" evidence="2">
    <location>
        <begin position="225"/>
        <end position="283"/>
    </location>
</feature>
<reference evidence="4" key="1">
    <citation type="submission" date="2023-08" db="EMBL/GenBank/DDBJ databases">
        <title>A de novo genome assembly of Solanum verrucosum Schlechtendal, a Mexican diploid species geographically isolated from the other diploid A-genome species in potato relatives.</title>
        <authorList>
            <person name="Hosaka K."/>
        </authorList>
    </citation>
    <scope>NUCLEOTIDE SEQUENCE</scope>
    <source>
        <tissue evidence="4">Young leaves</tissue>
    </source>
</reference>
<dbReference type="InterPro" id="IPR058923">
    <property type="entry name" value="RCC1-like_dom"/>
</dbReference>
<evidence type="ECO:0000259" key="3">
    <source>
        <dbReference type="Pfam" id="PF25390"/>
    </source>
</evidence>
<evidence type="ECO:0000256" key="1">
    <source>
        <dbReference type="ARBA" id="ARBA00022737"/>
    </source>
</evidence>
<feature type="repeat" description="RCC1" evidence="2">
    <location>
        <begin position="4"/>
        <end position="61"/>
    </location>
</feature>
<proteinExistence type="predicted"/>
<accession>A0AAF0ZH55</accession>
<dbReference type="PRINTS" id="PR00633">
    <property type="entry name" value="RCCNDNSATION"/>
</dbReference>
<dbReference type="PANTHER" id="PTHR22870">
    <property type="entry name" value="REGULATOR OF CHROMOSOME CONDENSATION"/>
    <property type="match status" value="1"/>
</dbReference>
<dbReference type="PROSITE" id="PS50012">
    <property type="entry name" value="RCC1_3"/>
    <property type="match status" value="4"/>
</dbReference>
<feature type="domain" description="RCC1-like" evidence="3">
    <location>
        <begin position="4"/>
        <end position="279"/>
    </location>
</feature>
<dbReference type="SUPFAM" id="SSF50985">
    <property type="entry name" value="RCC1/BLIP-II"/>
    <property type="match status" value="1"/>
</dbReference>
<protein>
    <recommendedName>
        <fullName evidence="3">RCC1-like domain-containing protein</fullName>
    </recommendedName>
</protein>
<dbReference type="EMBL" id="CP133618">
    <property type="protein sequence ID" value="WMV38583.1"/>
    <property type="molecule type" value="Genomic_DNA"/>
</dbReference>
<sequence length="310" mass="33652">MSIGELYTWGRDEGDGRLGLGPGRGPNEAGGLSIPLKVKSLPTSVAAVSCGGFFTMALSEEGELWNWGGKREFSKNVPPAYWNLNHNISVTMLWLWKIKIPPKLSCFTWSPSWVLSKTTFELLNNWKANSNYELGRGDKLGGWKPQPVPSLKGVRVIQIASGGYHSLALTDKGEVLSWGHGGHGQLGNSSLQNQKVPIQVEALAHEKVIYISCGGSSSAAITDGGKLYMWGYAKDCQLGVPGLPEKQSTPIEVKFLMEDDGLGYHNVLSVAIGASHAMCLVSRLNLEFSPFGMIIVPGTLFSPYKRSPQF</sequence>
<gene>
    <name evidence="4" type="ORF">MTR67_031968</name>
</gene>
<dbReference type="Proteomes" id="UP001234989">
    <property type="component" value="Chromosome 7"/>
</dbReference>